<evidence type="ECO:0000256" key="4">
    <source>
        <dbReference type="ARBA" id="ARBA00022840"/>
    </source>
</evidence>
<dbReference type="SMART" id="SM00382">
    <property type="entry name" value="AAA"/>
    <property type="match status" value="1"/>
</dbReference>
<dbReference type="EMBL" id="MLJW01006042">
    <property type="protein sequence ID" value="OIQ67264.1"/>
    <property type="molecule type" value="Genomic_DNA"/>
</dbReference>
<dbReference type="GO" id="GO:0005524">
    <property type="term" value="F:ATP binding"/>
    <property type="evidence" value="ECO:0007669"/>
    <property type="project" value="UniProtKB-KW"/>
</dbReference>
<sequence>MLRAQGLQVRFAQSGGFWRKQWHTVLEGIDLELFPGRTLGVVGESGSGKSTLALALLGLLRRQGGRVELFGADPAALSARAMRPLRAKAQIVFQDPFSSLSPRRTIAQIVGEGLEVHQPSMHEAQRRQRAQQMLAEVGLPLSPQELQRYPHAFSGGQRQRIAIARALILDPEILVLDEPTSALDVTVQQQVLRLLADLQRRRGLAYLLISHDLAVIAALAHRVLVLHEGRVAEAGTVEQVLRSPQQPYTRELLAAADLPAGGATATAGRDSSEQG</sequence>
<evidence type="ECO:0000256" key="1">
    <source>
        <dbReference type="ARBA" id="ARBA00005417"/>
    </source>
</evidence>
<dbReference type="InterPro" id="IPR017871">
    <property type="entry name" value="ABC_transporter-like_CS"/>
</dbReference>
<dbReference type="PROSITE" id="PS50893">
    <property type="entry name" value="ABC_TRANSPORTER_2"/>
    <property type="match status" value="1"/>
</dbReference>
<dbReference type="AlphaFoldDB" id="A0A1J5P932"/>
<dbReference type="InterPro" id="IPR050319">
    <property type="entry name" value="ABC_transp_ATP-bind"/>
</dbReference>
<evidence type="ECO:0000313" key="6">
    <source>
        <dbReference type="EMBL" id="OIQ67264.1"/>
    </source>
</evidence>
<organism evidence="6">
    <name type="scientific">mine drainage metagenome</name>
    <dbReference type="NCBI Taxonomy" id="410659"/>
    <lineage>
        <taxon>unclassified sequences</taxon>
        <taxon>metagenomes</taxon>
        <taxon>ecological metagenomes</taxon>
    </lineage>
</organism>
<dbReference type="InterPro" id="IPR003593">
    <property type="entry name" value="AAA+_ATPase"/>
</dbReference>
<comment type="caution">
    <text evidence="6">The sequence shown here is derived from an EMBL/GenBank/DDBJ whole genome shotgun (WGS) entry which is preliminary data.</text>
</comment>
<dbReference type="Gene3D" id="3.40.50.300">
    <property type="entry name" value="P-loop containing nucleotide triphosphate hydrolases"/>
    <property type="match status" value="1"/>
</dbReference>
<dbReference type="CDD" id="cd03257">
    <property type="entry name" value="ABC_NikE_OppD_transporters"/>
    <property type="match status" value="1"/>
</dbReference>
<dbReference type="InterPro" id="IPR027417">
    <property type="entry name" value="P-loop_NTPase"/>
</dbReference>
<dbReference type="PANTHER" id="PTHR43776:SF7">
    <property type="entry name" value="D,D-DIPEPTIDE TRANSPORT ATP-BINDING PROTEIN DDPF-RELATED"/>
    <property type="match status" value="1"/>
</dbReference>
<comment type="similarity">
    <text evidence="1">Belongs to the ABC transporter superfamily.</text>
</comment>
<dbReference type="InterPro" id="IPR003439">
    <property type="entry name" value="ABC_transporter-like_ATP-bd"/>
</dbReference>
<keyword evidence="3" id="KW-0547">Nucleotide-binding</keyword>
<accession>A0A1J5P932</accession>
<feature type="domain" description="ABC transporter" evidence="5">
    <location>
        <begin position="2"/>
        <end position="253"/>
    </location>
</feature>
<dbReference type="Pfam" id="PF00005">
    <property type="entry name" value="ABC_tran"/>
    <property type="match status" value="1"/>
</dbReference>
<dbReference type="SUPFAM" id="SSF52540">
    <property type="entry name" value="P-loop containing nucleoside triphosphate hydrolases"/>
    <property type="match status" value="1"/>
</dbReference>
<evidence type="ECO:0000256" key="2">
    <source>
        <dbReference type="ARBA" id="ARBA00022448"/>
    </source>
</evidence>
<keyword evidence="4 6" id="KW-0067">ATP-binding</keyword>
<dbReference type="GO" id="GO:0055085">
    <property type="term" value="P:transmembrane transport"/>
    <property type="evidence" value="ECO:0007669"/>
    <property type="project" value="UniProtKB-ARBA"/>
</dbReference>
<dbReference type="GO" id="GO:0016887">
    <property type="term" value="F:ATP hydrolysis activity"/>
    <property type="evidence" value="ECO:0007669"/>
    <property type="project" value="InterPro"/>
</dbReference>
<protein>
    <submittedName>
        <fullName evidence="6">Oligopeptide transport ATP-binding protein OppF</fullName>
    </submittedName>
</protein>
<keyword evidence="2" id="KW-0813">Transport</keyword>
<name>A0A1J5P932_9ZZZZ</name>
<dbReference type="PANTHER" id="PTHR43776">
    <property type="entry name" value="TRANSPORT ATP-BINDING PROTEIN"/>
    <property type="match status" value="1"/>
</dbReference>
<evidence type="ECO:0000259" key="5">
    <source>
        <dbReference type="PROSITE" id="PS50893"/>
    </source>
</evidence>
<reference evidence="6" key="1">
    <citation type="submission" date="2016-10" db="EMBL/GenBank/DDBJ databases">
        <title>Sequence of Gallionella enrichment culture.</title>
        <authorList>
            <person name="Poehlein A."/>
            <person name="Muehling M."/>
            <person name="Daniel R."/>
        </authorList>
    </citation>
    <scope>NUCLEOTIDE SEQUENCE</scope>
</reference>
<gene>
    <name evidence="6" type="primary">oppF_15</name>
    <name evidence="6" type="ORF">GALL_511580</name>
</gene>
<evidence type="ECO:0000256" key="3">
    <source>
        <dbReference type="ARBA" id="ARBA00022741"/>
    </source>
</evidence>
<dbReference type="PROSITE" id="PS00211">
    <property type="entry name" value="ABC_TRANSPORTER_1"/>
    <property type="match status" value="1"/>
</dbReference>
<proteinExistence type="inferred from homology"/>